<protein>
    <submittedName>
        <fullName evidence="2">Uncharacterized protein</fullName>
    </submittedName>
</protein>
<dbReference type="EMBL" id="BPLR01008278">
    <property type="protein sequence ID" value="GIY23476.1"/>
    <property type="molecule type" value="Genomic_DNA"/>
</dbReference>
<gene>
    <name evidence="2" type="ORF">CEXT_318581</name>
</gene>
<organism evidence="2 3">
    <name type="scientific">Caerostris extrusa</name>
    <name type="common">Bark spider</name>
    <name type="synonym">Caerostris bankana</name>
    <dbReference type="NCBI Taxonomy" id="172846"/>
    <lineage>
        <taxon>Eukaryota</taxon>
        <taxon>Metazoa</taxon>
        <taxon>Ecdysozoa</taxon>
        <taxon>Arthropoda</taxon>
        <taxon>Chelicerata</taxon>
        <taxon>Arachnida</taxon>
        <taxon>Araneae</taxon>
        <taxon>Araneomorphae</taxon>
        <taxon>Entelegynae</taxon>
        <taxon>Araneoidea</taxon>
        <taxon>Araneidae</taxon>
        <taxon>Caerostris</taxon>
    </lineage>
</organism>
<evidence type="ECO:0000313" key="2">
    <source>
        <dbReference type="EMBL" id="GIY23476.1"/>
    </source>
</evidence>
<keyword evidence="3" id="KW-1185">Reference proteome</keyword>
<feature type="region of interest" description="Disordered" evidence="1">
    <location>
        <begin position="42"/>
        <end position="80"/>
    </location>
</feature>
<dbReference type="AlphaFoldDB" id="A0AAV4RRA9"/>
<accession>A0AAV4RRA9</accession>
<comment type="caution">
    <text evidence="2">The sequence shown here is derived from an EMBL/GenBank/DDBJ whole genome shotgun (WGS) entry which is preliminary data.</text>
</comment>
<evidence type="ECO:0000313" key="3">
    <source>
        <dbReference type="Proteomes" id="UP001054945"/>
    </source>
</evidence>
<sequence length="80" mass="8688">MEGHGGGGARNEIEVDSFSTFLFGSFPKSAIAWELEDCGEVSLRPLRPKRGGPQRDGAGKETGFPPLKLTDILNEEQKVK</sequence>
<proteinExistence type="predicted"/>
<dbReference type="Proteomes" id="UP001054945">
    <property type="component" value="Unassembled WGS sequence"/>
</dbReference>
<name>A0AAV4RRA9_CAEEX</name>
<reference evidence="2 3" key="1">
    <citation type="submission" date="2021-06" db="EMBL/GenBank/DDBJ databases">
        <title>Caerostris extrusa draft genome.</title>
        <authorList>
            <person name="Kono N."/>
            <person name="Arakawa K."/>
        </authorList>
    </citation>
    <scope>NUCLEOTIDE SEQUENCE [LARGE SCALE GENOMIC DNA]</scope>
</reference>
<evidence type="ECO:0000256" key="1">
    <source>
        <dbReference type="SAM" id="MobiDB-lite"/>
    </source>
</evidence>